<gene>
    <name evidence="1" type="ORF">KY084_01835</name>
</gene>
<sequence length="45" mass="4901">MSRSLLLLIVILVILVGGLILLSSRDTEKPVTTVEKVIPLDNLTN</sequence>
<keyword evidence="2" id="KW-1185">Reference proteome</keyword>
<comment type="caution">
    <text evidence="1">The sequence shown here is derived from an EMBL/GenBank/DDBJ whole genome shotgun (WGS) entry which is preliminary data.</text>
</comment>
<organism evidence="1 2">
    <name type="scientific">Stakelama flava</name>
    <dbReference type="NCBI Taxonomy" id="2860338"/>
    <lineage>
        <taxon>Bacteria</taxon>
        <taxon>Pseudomonadati</taxon>
        <taxon>Pseudomonadota</taxon>
        <taxon>Alphaproteobacteria</taxon>
        <taxon>Sphingomonadales</taxon>
        <taxon>Sphingomonadaceae</taxon>
        <taxon>Stakelama</taxon>
    </lineage>
</organism>
<evidence type="ECO:0008006" key="3">
    <source>
        <dbReference type="Google" id="ProtNLM"/>
    </source>
</evidence>
<dbReference type="Proteomes" id="UP001197214">
    <property type="component" value="Unassembled WGS sequence"/>
</dbReference>
<accession>A0ABS6XHC6</accession>
<evidence type="ECO:0000313" key="1">
    <source>
        <dbReference type="EMBL" id="MBW4329615.1"/>
    </source>
</evidence>
<evidence type="ECO:0000313" key="2">
    <source>
        <dbReference type="Proteomes" id="UP001197214"/>
    </source>
</evidence>
<name>A0ABS6XHC6_9SPHN</name>
<proteinExistence type="predicted"/>
<protein>
    <recommendedName>
        <fullName evidence="3">DsbE family thiol:disulfide interchange protein</fullName>
    </recommendedName>
</protein>
<dbReference type="RefSeq" id="WP_219236700.1">
    <property type="nucleotide sequence ID" value="NZ_JAHWZX010000001.1"/>
</dbReference>
<dbReference type="EMBL" id="JAHWZX010000001">
    <property type="protein sequence ID" value="MBW4329615.1"/>
    <property type="molecule type" value="Genomic_DNA"/>
</dbReference>
<reference evidence="1 2" key="1">
    <citation type="submission" date="2021-07" db="EMBL/GenBank/DDBJ databases">
        <title>Stakelama flava sp. nov., a novel endophytic bacterium isolated from branch of Kandelia candel.</title>
        <authorList>
            <person name="Tuo L."/>
        </authorList>
    </citation>
    <scope>NUCLEOTIDE SEQUENCE [LARGE SCALE GENOMIC DNA]</scope>
    <source>
        <strain evidence="1 2">CBK3Z-3</strain>
    </source>
</reference>